<accession>A0ABQ6IIY3</accession>
<dbReference type="SUPFAM" id="SSF51366">
    <property type="entry name" value="Ribulose-phoshate binding barrel"/>
    <property type="match status" value="1"/>
</dbReference>
<keyword evidence="10" id="KW-1185">Reference proteome</keyword>
<evidence type="ECO:0000256" key="4">
    <source>
        <dbReference type="ARBA" id="ARBA00022975"/>
    </source>
</evidence>
<evidence type="ECO:0000256" key="1">
    <source>
        <dbReference type="ARBA" id="ARBA00004861"/>
    </source>
</evidence>
<comment type="similarity">
    <text evidence="2 7">Belongs to the OMP decarboxylase family. Type 2 subfamily.</text>
</comment>
<evidence type="ECO:0000256" key="6">
    <source>
        <dbReference type="ARBA" id="ARBA00049157"/>
    </source>
</evidence>
<sequence>MSFGARLAAAMERHGPLCVGVDPHVSLLTQWGLPDTPDGLAAFSDTVVTGAAGSAAAIKPNAAFYERHGSRGIAVLERLLADARDADLLTVMDAKRGDIGSTMAGYADAFLRPGSPLEADSLTVSPYLGFGSLKPALDLAAETGKGIFVLALTSNPEGHDVQHARTASGEAVAAAVVRQASALNEGATPMGNVGLVVGATVGSAVSDLGIGLDGLNGPILAPGVGAQGAGPDELAQVFGNSRSRVLVNQSRGVLAEGPSLERLRAAVHEASDAAQAALEG</sequence>
<proteinExistence type="inferred from homology"/>
<evidence type="ECO:0000256" key="7">
    <source>
        <dbReference type="HAMAP-Rule" id="MF_01215"/>
    </source>
</evidence>
<dbReference type="InterPro" id="IPR018089">
    <property type="entry name" value="OMPdecase_AS"/>
</dbReference>
<dbReference type="PANTHER" id="PTHR43375:SF1">
    <property type="entry name" value="OROTIDINE 5'-PHOSPHATE DECARBOXYLASE"/>
    <property type="match status" value="1"/>
</dbReference>
<evidence type="ECO:0000256" key="5">
    <source>
        <dbReference type="ARBA" id="ARBA00023239"/>
    </source>
</evidence>
<protein>
    <recommendedName>
        <fullName evidence="7">Orotidine 5'-phosphate decarboxylase</fullName>
        <ecNumber evidence="7">4.1.1.23</ecNumber>
    </recommendedName>
    <alternativeName>
        <fullName evidence="7">OMP decarboxylase</fullName>
        <shortName evidence="7">OMPDCase</shortName>
        <shortName evidence="7">OMPdecase</shortName>
    </alternativeName>
</protein>
<evidence type="ECO:0000256" key="2">
    <source>
        <dbReference type="ARBA" id="ARBA00008847"/>
    </source>
</evidence>
<organism evidence="9 10">
    <name type="scientific">Demequina litorisediminis</name>
    <dbReference type="NCBI Taxonomy" id="1849022"/>
    <lineage>
        <taxon>Bacteria</taxon>
        <taxon>Bacillati</taxon>
        <taxon>Actinomycetota</taxon>
        <taxon>Actinomycetes</taxon>
        <taxon>Micrococcales</taxon>
        <taxon>Demequinaceae</taxon>
        <taxon>Demequina</taxon>
    </lineage>
</organism>
<dbReference type="RefSeq" id="WP_284329227.1">
    <property type="nucleotide sequence ID" value="NZ_BSUN01000001.1"/>
</dbReference>
<feature type="active site" description="Proton donor" evidence="7">
    <location>
        <position position="95"/>
    </location>
</feature>
<dbReference type="InterPro" id="IPR001754">
    <property type="entry name" value="OMPdeCOase_dom"/>
</dbReference>
<feature type="domain" description="Orotidine 5'-phosphate decarboxylase" evidence="8">
    <location>
        <begin position="16"/>
        <end position="266"/>
    </location>
</feature>
<comment type="catalytic activity">
    <reaction evidence="6 7">
        <text>orotidine 5'-phosphate + H(+) = UMP + CO2</text>
        <dbReference type="Rhea" id="RHEA:11596"/>
        <dbReference type="ChEBI" id="CHEBI:15378"/>
        <dbReference type="ChEBI" id="CHEBI:16526"/>
        <dbReference type="ChEBI" id="CHEBI:57538"/>
        <dbReference type="ChEBI" id="CHEBI:57865"/>
        <dbReference type="EC" id="4.1.1.23"/>
    </reaction>
</comment>
<evidence type="ECO:0000313" key="10">
    <source>
        <dbReference type="Proteomes" id="UP001157125"/>
    </source>
</evidence>
<evidence type="ECO:0000313" key="9">
    <source>
        <dbReference type="EMBL" id="GMA37676.1"/>
    </source>
</evidence>
<comment type="caution">
    <text evidence="9">The sequence shown here is derived from an EMBL/GenBank/DDBJ whole genome shotgun (WGS) entry which is preliminary data.</text>
</comment>
<dbReference type="PROSITE" id="PS00156">
    <property type="entry name" value="OMPDECASE"/>
    <property type="match status" value="1"/>
</dbReference>
<dbReference type="CDD" id="cd04725">
    <property type="entry name" value="OMP_decarboxylase_like"/>
    <property type="match status" value="1"/>
</dbReference>
<dbReference type="EC" id="4.1.1.23" evidence="7"/>
<evidence type="ECO:0000259" key="8">
    <source>
        <dbReference type="SMART" id="SM00934"/>
    </source>
</evidence>
<dbReference type="Gene3D" id="3.20.20.70">
    <property type="entry name" value="Aldolase class I"/>
    <property type="match status" value="1"/>
</dbReference>
<keyword evidence="4 7" id="KW-0665">Pyrimidine biosynthesis</keyword>
<dbReference type="NCBIfam" id="TIGR02127">
    <property type="entry name" value="pyrF_sub2"/>
    <property type="match status" value="1"/>
</dbReference>
<name>A0ABQ6IIY3_9MICO</name>
<dbReference type="Proteomes" id="UP001157125">
    <property type="component" value="Unassembled WGS sequence"/>
</dbReference>
<dbReference type="InterPro" id="IPR011060">
    <property type="entry name" value="RibuloseP-bd_barrel"/>
</dbReference>
<dbReference type="InterPro" id="IPR013785">
    <property type="entry name" value="Aldolase_TIM"/>
</dbReference>
<dbReference type="SMART" id="SM00934">
    <property type="entry name" value="OMPdecase"/>
    <property type="match status" value="1"/>
</dbReference>
<reference evidence="10" key="1">
    <citation type="journal article" date="2019" name="Int. J. Syst. Evol. Microbiol.">
        <title>The Global Catalogue of Microorganisms (GCM) 10K type strain sequencing project: providing services to taxonomists for standard genome sequencing and annotation.</title>
        <authorList>
            <consortium name="The Broad Institute Genomics Platform"/>
            <consortium name="The Broad Institute Genome Sequencing Center for Infectious Disease"/>
            <person name="Wu L."/>
            <person name="Ma J."/>
        </authorList>
    </citation>
    <scope>NUCLEOTIDE SEQUENCE [LARGE SCALE GENOMIC DNA]</scope>
    <source>
        <strain evidence="10">NBRC 112299</strain>
    </source>
</reference>
<keyword evidence="5 7" id="KW-0456">Lyase</keyword>
<keyword evidence="3 7" id="KW-0210">Decarboxylase</keyword>
<gene>
    <name evidence="7 9" type="primary">pyrF</name>
    <name evidence="9" type="ORF">GCM10025876_38800</name>
</gene>
<dbReference type="HAMAP" id="MF_01215">
    <property type="entry name" value="OMPdecase_type2"/>
    <property type="match status" value="1"/>
</dbReference>
<comment type="pathway">
    <text evidence="1 7">Pyrimidine metabolism; UMP biosynthesis via de novo pathway; UMP from orotate: step 2/2.</text>
</comment>
<dbReference type="InterPro" id="IPR011995">
    <property type="entry name" value="OMPdecase_type-2"/>
</dbReference>
<dbReference type="PANTHER" id="PTHR43375">
    <property type="entry name" value="OROTIDINE 5'-PHOSPHATE DECARBOXYLASE"/>
    <property type="match status" value="1"/>
</dbReference>
<dbReference type="EMBL" id="BSUN01000001">
    <property type="protein sequence ID" value="GMA37676.1"/>
    <property type="molecule type" value="Genomic_DNA"/>
</dbReference>
<dbReference type="Pfam" id="PF00215">
    <property type="entry name" value="OMPdecase"/>
    <property type="match status" value="1"/>
</dbReference>
<evidence type="ECO:0000256" key="3">
    <source>
        <dbReference type="ARBA" id="ARBA00022793"/>
    </source>
</evidence>